<dbReference type="EMBL" id="CP030840">
    <property type="protein sequence ID" value="AXC14744.1"/>
    <property type="molecule type" value="Genomic_DNA"/>
</dbReference>
<dbReference type="Proteomes" id="UP000253606">
    <property type="component" value="Chromosome"/>
</dbReference>
<dbReference type="KEGG" id="abas:ACPOL_5496"/>
<feature type="transmembrane region" description="Helical" evidence="1">
    <location>
        <begin position="52"/>
        <end position="73"/>
    </location>
</feature>
<dbReference type="InterPro" id="IPR012340">
    <property type="entry name" value="NA-bd_OB-fold"/>
</dbReference>
<feature type="transmembrane region" description="Helical" evidence="1">
    <location>
        <begin position="79"/>
        <end position="103"/>
    </location>
</feature>
<accession>A0A2Z5G7S0</accession>
<organism evidence="3 4">
    <name type="scientific">Acidisarcina polymorpha</name>
    <dbReference type="NCBI Taxonomy" id="2211140"/>
    <lineage>
        <taxon>Bacteria</taxon>
        <taxon>Pseudomonadati</taxon>
        <taxon>Acidobacteriota</taxon>
        <taxon>Terriglobia</taxon>
        <taxon>Terriglobales</taxon>
        <taxon>Acidobacteriaceae</taxon>
        <taxon>Acidisarcina</taxon>
    </lineage>
</organism>
<dbReference type="OrthoDB" id="119631at2"/>
<dbReference type="InterPro" id="IPR058653">
    <property type="entry name" value="NfeD2_TM"/>
</dbReference>
<sequence length="198" mass="21568">MNLESFYLVCFGVGLALSVLSFVGGFGHFHAGHLHLGHHGPVGHGRADGASPFNLFTAMAFLCWFGGAGYLLSYYRFTIAPLIFLLAVVTGVAGAALIFGFLAKVLLPHERVLLPEDTEMRGVVAQVSSPVMPGGLGEILFSLDGTRRCAAARSEDGQSIIRDTQVLVMRYEQGIAWVRPFTELDEFEEPARQEPRRT</sequence>
<name>A0A2Z5G7S0_9BACT</name>
<protein>
    <recommendedName>
        <fullName evidence="2">Membrane protein NfeD2 N-terminal transmembrane domain-containing protein</fullName>
    </recommendedName>
</protein>
<evidence type="ECO:0000259" key="2">
    <source>
        <dbReference type="Pfam" id="PF25842"/>
    </source>
</evidence>
<evidence type="ECO:0000313" key="4">
    <source>
        <dbReference type="Proteomes" id="UP000253606"/>
    </source>
</evidence>
<proteinExistence type="predicted"/>
<feature type="domain" description="Membrane protein NfeD2 N-terminal transmembrane" evidence="2">
    <location>
        <begin position="2"/>
        <end position="106"/>
    </location>
</feature>
<evidence type="ECO:0000256" key="1">
    <source>
        <dbReference type="SAM" id="Phobius"/>
    </source>
</evidence>
<evidence type="ECO:0000313" key="3">
    <source>
        <dbReference type="EMBL" id="AXC14744.1"/>
    </source>
</evidence>
<feature type="transmembrane region" description="Helical" evidence="1">
    <location>
        <begin position="6"/>
        <end position="31"/>
    </location>
</feature>
<keyword evidence="1" id="KW-0472">Membrane</keyword>
<keyword evidence="1" id="KW-1133">Transmembrane helix</keyword>
<keyword evidence="4" id="KW-1185">Reference proteome</keyword>
<dbReference type="Pfam" id="PF25842">
    <property type="entry name" value="NfeD_TM"/>
    <property type="match status" value="1"/>
</dbReference>
<reference evidence="3 4" key="1">
    <citation type="journal article" date="2018" name="Front. Microbiol.">
        <title>Hydrolytic Capabilities as a Key to Environmental Success: Chitinolytic and Cellulolytic Acidobacteria From Acidic Sub-arctic Soils and Boreal Peatlands.</title>
        <authorList>
            <person name="Belova S.E."/>
            <person name="Ravin N.V."/>
            <person name="Pankratov T.A."/>
            <person name="Rakitin A.L."/>
            <person name="Ivanova A.A."/>
            <person name="Beletsky A.V."/>
            <person name="Mardanov A.V."/>
            <person name="Sinninghe Damste J.S."/>
            <person name="Dedysh S.N."/>
        </authorList>
    </citation>
    <scope>NUCLEOTIDE SEQUENCE [LARGE SCALE GENOMIC DNA]</scope>
    <source>
        <strain evidence="3 4">SBC82</strain>
    </source>
</reference>
<keyword evidence="1" id="KW-0812">Transmembrane</keyword>
<gene>
    <name evidence="3" type="ORF">ACPOL_5496</name>
</gene>
<dbReference type="Gene3D" id="2.40.50.140">
    <property type="entry name" value="Nucleic acid-binding proteins"/>
    <property type="match status" value="1"/>
</dbReference>
<dbReference type="AlphaFoldDB" id="A0A2Z5G7S0"/>
<dbReference type="RefSeq" id="WP_114209457.1">
    <property type="nucleotide sequence ID" value="NZ_CP030840.1"/>
</dbReference>